<dbReference type="AlphaFoldDB" id="A0AAV0TMK8"/>
<accession>A0AAV0TMK8</accession>
<feature type="chain" id="PRO_5043325903" description="RxLR effector protein" evidence="1">
    <location>
        <begin position="35"/>
        <end position="385"/>
    </location>
</feature>
<keyword evidence="3" id="KW-1185">Reference proteome</keyword>
<evidence type="ECO:0000256" key="1">
    <source>
        <dbReference type="SAM" id="SignalP"/>
    </source>
</evidence>
<organism evidence="2 3">
    <name type="scientific">Peronospora destructor</name>
    <dbReference type="NCBI Taxonomy" id="86335"/>
    <lineage>
        <taxon>Eukaryota</taxon>
        <taxon>Sar</taxon>
        <taxon>Stramenopiles</taxon>
        <taxon>Oomycota</taxon>
        <taxon>Peronosporomycetes</taxon>
        <taxon>Peronosporales</taxon>
        <taxon>Peronosporaceae</taxon>
        <taxon>Peronospora</taxon>
    </lineage>
</organism>
<reference evidence="2" key="1">
    <citation type="submission" date="2022-12" db="EMBL/GenBank/DDBJ databases">
        <authorList>
            <person name="Webb A."/>
        </authorList>
    </citation>
    <scope>NUCLEOTIDE SEQUENCE</scope>
    <source>
        <strain evidence="2">Pd1</strain>
    </source>
</reference>
<proteinExistence type="predicted"/>
<evidence type="ECO:0000313" key="2">
    <source>
        <dbReference type="EMBL" id="CAI5724368.1"/>
    </source>
</evidence>
<dbReference type="PROSITE" id="PS51257">
    <property type="entry name" value="PROKAR_LIPOPROTEIN"/>
    <property type="match status" value="1"/>
</dbReference>
<feature type="signal peptide" evidence="1">
    <location>
        <begin position="1"/>
        <end position="34"/>
    </location>
</feature>
<sequence>MKMLSESSIAQFSHTKMLIFFVVLVACSAKSVTAAASTPEEAVGSPPVLDARSAAYTSLSVQRYLRSMSDKINNSEERAGWADVRAALMSNLQKGWPEIQWLRVKRWDIAFTSSNLHKKEPMTLFEDPEFFKFVSIVESNYPGNIDQQAEVKSWIGKKTEHDVFNLLKLGEIEDGKLFAGQAFSQFISFVSKSAKSEQKSDDTLYKILYKSFGNRLWGLLEEAMIANPDPVAEQLVKMQLQKWRAEYQQMGYVFGRLQLEADSKLFTSVSGIYWLKYVYLLKGNDDESVLIYLELAFDKMVPLMLSAARKEGAPEQELMQKLQEIQFGNWMNAKWDDKDVRKILSKVLADKNLIEKVLIEKVLIEKVVNEYADFKVSRLYALLSA</sequence>
<protein>
    <recommendedName>
        <fullName evidence="4">RxLR effector protein</fullName>
    </recommendedName>
</protein>
<evidence type="ECO:0000313" key="3">
    <source>
        <dbReference type="Proteomes" id="UP001162029"/>
    </source>
</evidence>
<name>A0AAV0TMK8_9STRA</name>
<gene>
    <name evidence="2" type="ORF">PDE001_LOCUS3115</name>
</gene>
<dbReference type="EMBL" id="CANTFM010000532">
    <property type="protein sequence ID" value="CAI5724368.1"/>
    <property type="molecule type" value="Genomic_DNA"/>
</dbReference>
<evidence type="ECO:0008006" key="4">
    <source>
        <dbReference type="Google" id="ProtNLM"/>
    </source>
</evidence>
<keyword evidence="1" id="KW-0732">Signal</keyword>
<dbReference type="Proteomes" id="UP001162029">
    <property type="component" value="Unassembled WGS sequence"/>
</dbReference>
<comment type="caution">
    <text evidence="2">The sequence shown here is derived from an EMBL/GenBank/DDBJ whole genome shotgun (WGS) entry which is preliminary data.</text>
</comment>